<dbReference type="EMBL" id="CP024160">
    <property type="protein sequence ID" value="ATP54343.1"/>
    <property type="molecule type" value="Genomic_DNA"/>
</dbReference>
<feature type="region of interest" description="Disordered" evidence="1">
    <location>
        <begin position="43"/>
        <end position="70"/>
    </location>
</feature>
<accession>A0A2D1TY98</accession>
<dbReference type="InterPro" id="IPR023833">
    <property type="entry name" value="Signal_pept_SipW-depend-type"/>
</dbReference>
<sequence length="237" mass="25439">MESKKKKRYGIIAALLLLVLAAGVGTYAWLSATDQVKNEFTVGSIDKPDVKPDPDHPDKPGTDPTNPSVDGYLFETNWTNKSKMIPDTDINKNPNVGIGKDSDKSYVFIYVKNAIVKDGEGALAKTPYFTLNNNWKPVADDQVTTNGTGGQYVSGLFMYTAGGTGQPAQLTPADGKAAYTGELFSTVHIPAAMNSTDVVTDPAMTVSCYIFGADQGDAQNAIEQAKAWVNDPNNHLK</sequence>
<name>A0A2D1TY98_9ACTN</name>
<evidence type="ECO:0008006" key="4">
    <source>
        <dbReference type="Google" id="ProtNLM"/>
    </source>
</evidence>
<evidence type="ECO:0000313" key="3">
    <source>
        <dbReference type="Proteomes" id="UP000225608"/>
    </source>
</evidence>
<dbReference type="RefSeq" id="WP_099432352.1">
    <property type="nucleotide sequence ID" value="NZ_CP024160.1"/>
</dbReference>
<gene>
    <name evidence="2" type="ORF">CSV91_07205</name>
</gene>
<evidence type="ECO:0000313" key="2">
    <source>
        <dbReference type="EMBL" id="ATP54343.1"/>
    </source>
</evidence>
<reference evidence="2 3" key="1">
    <citation type="submission" date="2017-10" db="EMBL/GenBank/DDBJ databases">
        <title>Complete genome sequence of Collinsella aerofaciens isolated from the gut of a healthy adult Indian.</title>
        <authorList>
            <person name="Bag S."/>
            <person name="Ghosh T.S."/>
            <person name="Das B."/>
        </authorList>
    </citation>
    <scope>NUCLEOTIDE SEQUENCE [LARGE SCALE GENOMIC DNA]</scope>
    <source>
        <strain evidence="3">indica</strain>
    </source>
</reference>
<dbReference type="AlphaFoldDB" id="A0A2D1TY98"/>
<feature type="compositionally biased region" description="Basic and acidic residues" evidence="1">
    <location>
        <begin position="46"/>
        <end position="61"/>
    </location>
</feature>
<evidence type="ECO:0000256" key="1">
    <source>
        <dbReference type="SAM" id="MobiDB-lite"/>
    </source>
</evidence>
<dbReference type="KEGG" id="caer:CSV91_07205"/>
<protein>
    <recommendedName>
        <fullName evidence="4">SipW-cognate class signal peptide</fullName>
    </recommendedName>
</protein>
<organism evidence="2 3">
    <name type="scientific">Collinsella aerofaciens</name>
    <dbReference type="NCBI Taxonomy" id="74426"/>
    <lineage>
        <taxon>Bacteria</taxon>
        <taxon>Bacillati</taxon>
        <taxon>Actinomycetota</taxon>
        <taxon>Coriobacteriia</taxon>
        <taxon>Coriobacteriales</taxon>
        <taxon>Coriobacteriaceae</taxon>
        <taxon>Collinsella</taxon>
    </lineage>
</organism>
<dbReference type="Proteomes" id="UP000225608">
    <property type="component" value="Chromosome"/>
</dbReference>
<dbReference type="NCBIfam" id="TIGR04088">
    <property type="entry name" value="cognate_SipW"/>
    <property type="match status" value="1"/>
</dbReference>
<proteinExistence type="predicted"/>